<dbReference type="GO" id="GO:0033615">
    <property type="term" value="P:mitochondrial proton-transporting ATP synthase complex assembly"/>
    <property type="evidence" value="ECO:0007669"/>
    <property type="project" value="InterPro"/>
</dbReference>
<dbReference type="AlphaFoldDB" id="A0AA38LSR4"/>
<proteinExistence type="predicted"/>
<dbReference type="Proteomes" id="UP001164286">
    <property type="component" value="Unassembled WGS sequence"/>
</dbReference>
<dbReference type="GO" id="GO:0005759">
    <property type="term" value="C:mitochondrial matrix"/>
    <property type="evidence" value="ECO:0007669"/>
    <property type="project" value="TreeGrafter"/>
</dbReference>
<evidence type="ECO:0000313" key="2">
    <source>
        <dbReference type="Proteomes" id="UP001164286"/>
    </source>
</evidence>
<evidence type="ECO:0000313" key="1">
    <source>
        <dbReference type="EMBL" id="KAI9631696.1"/>
    </source>
</evidence>
<evidence type="ECO:0008006" key="3">
    <source>
        <dbReference type="Google" id="ProtNLM"/>
    </source>
</evidence>
<organism evidence="1 2">
    <name type="scientific">Dioszegia hungarica</name>
    <dbReference type="NCBI Taxonomy" id="4972"/>
    <lineage>
        <taxon>Eukaryota</taxon>
        <taxon>Fungi</taxon>
        <taxon>Dikarya</taxon>
        <taxon>Basidiomycota</taxon>
        <taxon>Agaricomycotina</taxon>
        <taxon>Tremellomycetes</taxon>
        <taxon>Tremellales</taxon>
        <taxon>Bulleribasidiaceae</taxon>
        <taxon>Dioszegia</taxon>
    </lineage>
</organism>
<dbReference type="EMBL" id="JAKWFO010000016">
    <property type="protein sequence ID" value="KAI9631696.1"/>
    <property type="molecule type" value="Genomic_DNA"/>
</dbReference>
<gene>
    <name evidence="1" type="ORF">MKK02DRAFT_30705</name>
</gene>
<dbReference type="Pfam" id="PF13233">
    <property type="entry name" value="Complex1_LYR_2"/>
    <property type="match status" value="1"/>
</dbReference>
<dbReference type="InterPro" id="IPR039196">
    <property type="entry name" value="Fmc1"/>
</dbReference>
<dbReference type="PANTHER" id="PTHR28015">
    <property type="entry name" value="ATP SYNTHASE ASSEMBLY FACTOR FMC1, MITOCHONDRIAL"/>
    <property type="match status" value="1"/>
</dbReference>
<keyword evidence="2" id="KW-1185">Reference proteome</keyword>
<dbReference type="RefSeq" id="XP_052941473.1">
    <property type="nucleotide sequence ID" value="XM_053088114.1"/>
</dbReference>
<reference evidence="1" key="1">
    <citation type="journal article" date="2022" name="G3 (Bethesda)">
        <title>High quality genome of the basidiomycete yeast Dioszegia hungarica PDD-24b-2 isolated from cloud water.</title>
        <authorList>
            <person name="Jarrige D."/>
            <person name="Haridas S."/>
            <person name="Bleykasten-Grosshans C."/>
            <person name="Joly M."/>
            <person name="Nadalig T."/>
            <person name="Sancelme M."/>
            <person name="Vuilleumier S."/>
            <person name="Grigoriev I.V."/>
            <person name="Amato P."/>
            <person name="Bringel F."/>
        </authorList>
    </citation>
    <scope>NUCLEOTIDE SEQUENCE</scope>
    <source>
        <strain evidence="1">PDD-24b-2</strain>
    </source>
</reference>
<comment type="caution">
    <text evidence="1">The sequence shown here is derived from an EMBL/GenBank/DDBJ whole genome shotgun (WGS) entry which is preliminary data.</text>
</comment>
<dbReference type="GeneID" id="77727319"/>
<name>A0AA38LSR4_9TREE</name>
<dbReference type="PANTHER" id="PTHR28015:SF1">
    <property type="entry name" value="ATP SYNTHASE ASSEMBLY FACTOR FMC1, MITOCHONDRIAL"/>
    <property type="match status" value="1"/>
</dbReference>
<protein>
    <recommendedName>
        <fullName evidence="3">Complex 1 LYR protein</fullName>
    </recommendedName>
</protein>
<accession>A0AA38LSR4</accession>
<sequence length="105" mass="12325">MTHQPVTHLYRSLLRELRFSSKQPTIKRSPIVVSQVRQLVSSIQSEDQLSRTLMETRDFLRSSRIYGDLLKRYNPLHDMSDDERIRATARRVGLDAPTEYKPPDQ</sequence>